<evidence type="ECO:0000259" key="7">
    <source>
        <dbReference type="Pfam" id="PF07715"/>
    </source>
</evidence>
<keyword evidence="5" id="KW-0472">Membrane</keyword>
<dbReference type="PANTHER" id="PTHR30069:SF46">
    <property type="entry name" value="OAR PROTEIN"/>
    <property type="match status" value="1"/>
</dbReference>
<accession>A0ABP3XX18</accession>
<keyword evidence="6" id="KW-0998">Cell outer membrane</keyword>
<dbReference type="InterPro" id="IPR012910">
    <property type="entry name" value="Plug_dom"/>
</dbReference>
<evidence type="ECO:0000313" key="9">
    <source>
        <dbReference type="EMBL" id="GAA0872958.1"/>
    </source>
</evidence>
<gene>
    <name evidence="9" type="ORF">GCM10009117_21050</name>
</gene>
<evidence type="ECO:0000256" key="5">
    <source>
        <dbReference type="ARBA" id="ARBA00023136"/>
    </source>
</evidence>
<dbReference type="InterPro" id="IPR039426">
    <property type="entry name" value="TonB-dep_rcpt-like"/>
</dbReference>
<feature type="domain" description="TonB-dependent transporter Oar-like beta-barrel" evidence="8">
    <location>
        <begin position="178"/>
        <end position="965"/>
    </location>
</feature>
<dbReference type="Proteomes" id="UP001500507">
    <property type="component" value="Unassembled WGS sequence"/>
</dbReference>
<comment type="caution">
    <text evidence="9">The sequence shown here is derived from an EMBL/GenBank/DDBJ whole genome shotgun (WGS) entry which is preliminary data.</text>
</comment>
<evidence type="ECO:0000256" key="3">
    <source>
        <dbReference type="ARBA" id="ARBA00022452"/>
    </source>
</evidence>
<organism evidence="9 10">
    <name type="scientific">Gangjinia marincola</name>
    <dbReference type="NCBI Taxonomy" id="578463"/>
    <lineage>
        <taxon>Bacteria</taxon>
        <taxon>Pseudomonadati</taxon>
        <taxon>Bacteroidota</taxon>
        <taxon>Flavobacteriia</taxon>
        <taxon>Flavobacteriales</taxon>
        <taxon>Flavobacteriaceae</taxon>
        <taxon>Gangjinia</taxon>
    </lineage>
</organism>
<reference evidence="10" key="1">
    <citation type="journal article" date="2019" name="Int. J. Syst. Evol. Microbiol.">
        <title>The Global Catalogue of Microorganisms (GCM) 10K type strain sequencing project: providing services to taxonomists for standard genome sequencing and annotation.</title>
        <authorList>
            <consortium name="The Broad Institute Genomics Platform"/>
            <consortium name="The Broad Institute Genome Sequencing Center for Infectious Disease"/>
            <person name="Wu L."/>
            <person name="Ma J."/>
        </authorList>
    </citation>
    <scope>NUCLEOTIDE SEQUENCE [LARGE SCALE GENOMIC DNA]</scope>
    <source>
        <strain evidence="10">JCM 16082</strain>
    </source>
</reference>
<dbReference type="InterPro" id="IPR057601">
    <property type="entry name" value="Oar-like_b-barrel"/>
</dbReference>
<dbReference type="Gene3D" id="2.40.170.20">
    <property type="entry name" value="TonB-dependent receptor, beta-barrel domain"/>
    <property type="match status" value="1"/>
</dbReference>
<keyword evidence="3" id="KW-1134">Transmembrane beta strand</keyword>
<dbReference type="EMBL" id="BAAAFG010000015">
    <property type="protein sequence ID" value="GAA0872958.1"/>
    <property type="molecule type" value="Genomic_DNA"/>
</dbReference>
<dbReference type="Gene3D" id="2.170.130.10">
    <property type="entry name" value="TonB-dependent receptor, plug domain"/>
    <property type="match status" value="1"/>
</dbReference>
<protein>
    <submittedName>
        <fullName evidence="9">TonB-dependent receptor</fullName>
    </submittedName>
</protein>
<dbReference type="InterPro" id="IPR037066">
    <property type="entry name" value="Plug_dom_sf"/>
</dbReference>
<feature type="domain" description="TonB-dependent receptor plug" evidence="7">
    <location>
        <begin position="66"/>
        <end position="173"/>
    </location>
</feature>
<evidence type="ECO:0000256" key="2">
    <source>
        <dbReference type="ARBA" id="ARBA00022448"/>
    </source>
</evidence>
<proteinExistence type="predicted"/>
<evidence type="ECO:0000256" key="1">
    <source>
        <dbReference type="ARBA" id="ARBA00004571"/>
    </source>
</evidence>
<dbReference type="Pfam" id="PF25183">
    <property type="entry name" value="OMP_b-brl_4"/>
    <property type="match status" value="1"/>
</dbReference>
<keyword evidence="2" id="KW-0813">Transport</keyword>
<dbReference type="Pfam" id="PF07715">
    <property type="entry name" value="Plug"/>
    <property type="match status" value="1"/>
</dbReference>
<dbReference type="SUPFAM" id="SSF56935">
    <property type="entry name" value="Porins"/>
    <property type="match status" value="1"/>
</dbReference>
<dbReference type="PANTHER" id="PTHR30069">
    <property type="entry name" value="TONB-DEPENDENT OUTER MEMBRANE RECEPTOR"/>
    <property type="match status" value="1"/>
</dbReference>
<comment type="subcellular location">
    <subcellularLocation>
        <location evidence="1">Cell outer membrane</location>
        <topology evidence="1">Multi-pass membrane protein</topology>
    </subcellularLocation>
</comment>
<keyword evidence="4" id="KW-0812">Transmembrane</keyword>
<keyword evidence="9" id="KW-0675">Receptor</keyword>
<dbReference type="InterPro" id="IPR036942">
    <property type="entry name" value="Beta-barrel_TonB_sf"/>
</dbReference>
<evidence type="ECO:0000313" key="10">
    <source>
        <dbReference type="Proteomes" id="UP001500507"/>
    </source>
</evidence>
<keyword evidence="10" id="KW-1185">Reference proteome</keyword>
<evidence type="ECO:0000256" key="4">
    <source>
        <dbReference type="ARBA" id="ARBA00022692"/>
    </source>
</evidence>
<evidence type="ECO:0000259" key="8">
    <source>
        <dbReference type="Pfam" id="PF25183"/>
    </source>
</evidence>
<name>A0ABP3XX18_9FLAO</name>
<sequence>MSNMRVGGPYTVTITYVGFEDFIRENIYLQLGDTERINTQLSEATNALDEVVISATRDNVFDSNKTGTSTNISQRDITTLPTVSRSIADFVRLTPQAQISEGDDGFSISLAGQNNRYNAIYIDGAVNNDVFGLAGSGTNGGQTGVNPFSVDAIESFQVSLAPFDVRISGFAGGAISAITRSGTNEWEGSVYGFLRNESLAGETPPDLVNDGDERERLAEFNAENYGVRIGGPIIKDKLFLFVNYERENRDTPQPFNLSNYNGDLGQIADPDNTGQTIFDLTTAQNNITRLRNFLSDTYNYDIGSFDGNPQTLESNRIATKLDWNISDDHKLSLSYRYTDAENLEARNSNANALRFLNGSELFNSTVNSATLELSSSFGNKLANNFIVGYTGVRDDRDPLGNPFPSVSISDGLNPFAGQGIQLGAERFSTANLLNTDVLTITNNFEIYSGRHSITIGTHNEFTSAKNLFFPSNYGYYVYDNIDEFINGGNPFVYETGYSVADNSNAVGDDSSGAAEFDFMQLGFYLQDNVDITDNFKLSAGLRIDFPVWEDGVANEDFNTRAVEVLEAAGKDLQGARVGKGVDTKAHIAPRIGFNWDVKGDRTTQIRGGLGIFTSRLPLVWPGGTYNNNGGITGGFSDETNFDDPIVFNPDVNNQPQHLDSQSGEVGGNVDLFAPDFMLPQLMKYNIAIDQKLPFLGLIASADFIYNDNLTAIYYENLNIGEPVAILNGADDRPVYTRNPVDPTYNRIILGSNTGAGSSWNASFTLTKPMQNGFAGSFTYSYGEAESIFDGTSSQNSSQWRNLQTINGKNKPDLSVSDFAQGHRIFSNFGKEFKWNDNIKTYLGFVYEGLEGQPFSYIYEGRRILNDDSRDNALIYVPANSSEIQLVDVNENGSTNDEWEALDNFISNNDYLSGRRGDYAERNGDRQRWSHIVDLKFLQDFSLNFAEKKHTLQLSLDIFNFTNLINKDWGKRYAQINNFSFLENVSSNGSTDPVFIFDDNADIDILDDTGIQSSRWQMQVGLRYIFN</sequence>
<evidence type="ECO:0000256" key="6">
    <source>
        <dbReference type="ARBA" id="ARBA00023237"/>
    </source>
</evidence>